<protein>
    <submittedName>
        <fullName evidence="2">Uncharacterized protein</fullName>
    </submittedName>
</protein>
<evidence type="ECO:0000313" key="2">
    <source>
        <dbReference type="EMBL" id="CAD1847183.1"/>
    </source>
</evidence>
<sequence length="134" mass="14996">MLGYMNYAELVRRGYVPLKDKSYLTNGYLDTPLDWIRGMKNIRLRDIPSFIQTTDPDDIMLNINIMQSEDDAPVHSELSSTRSTPSSTMPSPPFVPGSPTSTSSVRFLFCLIVSRRQPLLPPSGPTFGRKITTA</sequence>
<feature type="region of interest" description="Disordered" evidence="1">
    <location>
        <begin position="71"/>
        <end position="100"/>
    </location>
</feature>
<organism evidence="2">
    <name type="scientific">Ananas comosus var. bracteatus</name>
    <name type="common">red pineapple</name>
    <dbReference type="NCBI Taxonomy" id="296719"/>
    <lineage>
        <taxon>Eukaryota</taxon>
        <taxon>Viridiplantae</taxon>
        <taxon>Streptophyta</taxon>
        <taxon>Embryophyta</taxon>
        <taxon>Tracheophyta</taxon>
        <taxon>Spermatophyta</taxon>
        <taxon>Magnoliopsida</taxon>
        <taxon>Liliopsida</taxon>
        <taxon>Poales</taxon>
        <taxon>Bromeliaceae</taxon>
        <taxon>Bromelioideae</taxon>
        <taxon>Ananas</taxon>
    </lineage>
</organism>
<gene>
    <name evidence="2" type="ORF">CB5_LOCUS30394</name>
</gene>
<dbReference type="EMBL" id="CAJEUB010000039">
    <property type="protein sequence ID" value="CAD1847183.1"/>
    <property type="molecule type" value="Genomic_DNA"/>
</dbReference>
<dbReference type="AlphaFoldDB" id="A0A6V7QVI0"/>
<feature type="compositionally biased region" description="Low complexity" evidence="1">
    <location>
        <begin position="79"/>
        <end position="89"/>
    </location>
</feature>
<name>A0A6V7QVI0_ANACO</name>
<evidence type="ECO:0000256" key="1">
    <source>
        <dbReference type="SAM" id="MobiDB-lite"/>
    </source>
</evidence>
<proteinExistence type="predicted"/>
<accession>A0A6V7QVI0</accession>
<reference evidence="2" key="1">
    <citation type="submission" date="2020-07" db="EMBL/GenBank/DDBJ databases">
        <authorList>
            <person name="Lin J."/>
        </authorList>
    </citation>
    <scope>NUCLEOTIDE SEQUENCE</scope>
</reference>
<dbReference type="Gene3D" id="3.40.50.2000">
    <property type="entry name" value="Glycogen Phosphorylase B"/>
    <property type="match status" value="1"/>
</dbReference>